<sequence>MEGNLQCEGKYRFTAALKTVVVNKLVAPTTEGNCEDDGCTPLENLRNLLQYAEKTETAEVEEVTEFDEEEVSGTSNLDACICFENLEKLSDEDSQGLAYVSGYILKQIDVFNCDACQSALTTTEMLPSHLLTYFKDRGDDDLRLTYASENVMLFVRNIHDNLYTFLDKNSHQTNLESRFKSEYKLTCGLVQTVCERHDCFGMILDKCTRFLIYKYVREF</sequence>
<protein>
    <submittedName>
        <fullName evidence="1">Uncharacterized protein</fullName>
    </submittedName>
</protein>
<dbReference type="EMBL" id="JALNTZ010000004">
    <property type="protein sequence ID" value="KAJ3656644.1"/>
    <property type="molecule type" value="Genomic_DNA"/>
</dbReference>
<evidence type="ECO:0000313" key="1">
    <source>
        <dbReference type="EMBL" id="KAJ3656644.1"/>
    </source>
</evidence>
<keyword evidence="2" id="KW-1185">Reference proteome</keyword>
<comment type="caution">
    <text evidence="1">The sequence shown here is derived from an EMBL/GenBank/DDBJ whole genome shotgun (WGS) entry which is preliminary data.</text>
</comment>
<dbReference type="AlphaFoldDB" id="A0AA38IKQ3"/>
<evidence type="ECO:0000313" key="2">
    <source>
        <dbReference type="Proteomes" id="UP001168821"/>
    </source>
</evidence>
<dbReference type="Proteomes" id="UP001168821">
    <property type="component" value="Unassembled WGS sequence"/>
</dbReference>
<organism evidence="1 2">
    <name type="scientific">Zophobas morio</name>
    <dbReference type="NCBI Taxonomy" id="2755281"/>
    <lineage>
        <taxon>Eukaryota</taxon>
        <taxon>Metazoa</taxon>
        <taxon>Ecdysozoa</taxon>
        <taxon>Arthropoda</taxon>
        <taxon>Hexapoda</taxon>
        <taxon>Insecta</taxon>
        <taxon>Pterygota</taxon>
        <taxon>Neoptera</taxon>
        <taxon>Endopterygota</taxon>
        <taxon>Coleoptera</taxon>
        <taxon>Polyphaga</taxon>
        <taxon>Cucujiformia</taxon>
        <taxon>Tenebrionidae</taxon>
        <taxon>Zophobas</taxon>
    </lineage>
</organism>
<name>A0AA38IKQ3_9CUCU</name>
<gene>
    <name evidence="1" type="ORF">Zmor_015701</name>
</gene>
<proteinExistence type="predicted"/>
<reference evidence="1" key="1">
    <citation type="journal article" date="2023" name="G3 (Bethesda)">
        <title>Whole genome assemblies of Zophobas morio and Tenebrio molitor.</title>
        <authorList>
            <person name="Kaur S."/>
            <person name="Stinson S.A."/>
            <person name="diCenzo G.C."/>
        </authorList>
    </citation>
    <scope>NUCLEOTIDE SEQUENCE</scope>
    <source>
        <strain evidence="1">QUZm001</strain>
    </source>
</reference>
<accession>A0AA38IKQ3</accession>